<proteinExistence type="predicted"/>
<dbReference type="Pfam" id="PF26345">
    <property type="entry name" value="ScoMcrA_N"/>
    <property type="match status" value="1"/>
</dbReference>
<evidence type="ECO:0000313" key="4">
    <source>
        <dbReference type="Proteomes" id="UP001230426"/>
    </source>
</evidence>
<dbReference type="RefSeq" id="WP_306865186.1">
    <property type="nucleotide sequence ID" value="NZ_JAUSRB010000002.1"/>
</dbReference>
<sequence length="218" mass="24901">MIPHVSHNDVRQAMAEFDRLGRDVFLSTYGFKEAKSYYVFEDGRFYDSKALYGVACKFGHGRVWESKDFSGGDATVGRRFRALGFKFLNLDGLPEVEDEVPDLDDEGSGEGRAVLRQHLARERDPRIRARKIKSVIKRGGRIACEVCGFDFHRTYGERGEGYIECHHRVPLHVSGETLTRLEDLALLCSNCHRMIHRSSWLTVEELQGIVASQQQEHL</sequence>
<evidence type="ECO:0008006" key="5">
    <source>
        <dbReference type="Google" id="ProtNLM"/>
    </source>
</evidence>
<evidence type="ECO:0000259" key="2">
    <source>
        <dbReference type="Pfam" id="PF26345"/>
    </source>
</evidence>
<dbReference type="CDD" id="cd00085">
    <property type="entry name" value="HNHc"/>
    <property type="match status" value="1"/>
</dbReference>
<dbReference type="Proteomes" id="UP001230426">
    <property type="component" value="Unassembled WGS sequence"/>
</dbReference>
<protein>
    <recommendedName>
        <fullName evidence="5">HNH endonuclease</fullName>
    </recommendedName>
</protein>
<dbReference type="Pfam" id="PF01844">
    <property type="entry name" value="HNH"/>
    <property type="match status" value="1"/>
</dbReference>
<dbReference type="EMBL" id="JAUSRB010000002">
    <property type="protein sequence ID" value="MDP9865595.1"/>
    <property type="molecule type" value="Genomic_DNA"/>
</dbReference>
<feature type="domain" description="HNH" evidence="1">
    <location>
        <begin position="144"/>
        <end position="197"/>
    </location>
</feature>
<accession>A0ABT9RB46</accession>
<dbReference type="InterPro" id="IPR003615">
    <property type="entry name" value="HNH_nuc"/>
</dbReference>
<keyword evidence="4" id="KW-1185">Reference proteome</keyword>
<evidence type="ECO:0000313" key="3">
    <source>
        <dbReference type="EMBL" id="MDP9865595.1"/>
    </source>
</evidence>
<reference evidence="3 4" key="1">
    <citation type="submission" date="2023-07" db="EMBL/GenBank/DDBJ databases">
        <title>Sequencing the genomes of 1000 actinobacteria strains.</title>
        <authorList>
            <person name="Klenk H.-P."/>
        </authorList>
    </citation>
    <scope>NUCLEOTIDE SEQUENCE [LARGE SCALE GENOMIC DNA]</scope>
    <source>
        <strain evidence="3 4">DSM 44109</strain>
    </source>
</reference>
<dbReference type="InterPro" id="IPR002711">
    <property type="entry name" value="HNH"/>
</dbReference>
<evidence type="ECO:0000259" key="1">
    <source>
        <dbReference type="Pfam" id="PF01844"/>
    </source>
</evidence>
<gene>
    <name evidence="3" type="ORF">J2S55_004861</name>
</gene>
<comment type="caution">
    <text evidence="3">The sequence shown here is derived from an EMBL/GenBank/DDBJ whole genome shotgun (WGS) entry which is preliminary data.</text>
</comment>
<organism evidence="3 4">
    <name type="scientific">Streptosporangium brasiliense</name>
    <dbReference type="NCBI Taxonomy" id="47480"/>
    <lineage>
        <taxon>Bacteria</taxon>
        <taxon>Bacillati</taxon>
        <taxon>Actinomycetota</taxon>
        <taxon>Actinomycetes</taxon>
        <taxon>Streptosporangiales</taxon>
        <taxon>Streptosporangiaceae</taxon>
        <taxon>Streptosporangium</taxon>
    </lineage>
</organism>
<dbReference type="Gene3D" id="1.10.30.50">
    <property type="match status" value="1"/>
</dbReference>
<name>A0ABT9RB46_9ACTN</name>
<feature type="domain" description="ScoMcrA-like N-terminal head" evidence="2">
    <location>
        <begin position="4"/>
        <end position="87"/>
    </location>
</feature>
<dbReference type="InterPro" id="IPR058807">
    <property type="entry name" value="ScoMcrA_N"/>
</dbReference>